<evidence type="ECO:0000256" key="2">
    <source>
        <dbReference type="ARBA" id="ARBA00022723"/>
    </source>
</evidence>
<accession>A0A445EB23</accession>
<dbReference type="CDD" id="cd04476">
    <property type="entry name" value="RPA1_DBD_C"/>
    <property type="match status" value="1"/>
</dbReference>
<dbReference type="GO" id="GO:0008270">
    <property type="term" value="F:zinc ion binding"/>
    <property type="evidence" value="ECO:0007669"/>
    <property type="project" value="UniProtKB-KW"/>
</dbReference>
<reference evidence="9 10" key="1">
    <citation type="submission" date="2019-01" db="EMBL/GenBank/DDBJ databases">
        <title>Sequencing of cultivated peanut Arachis hypogaea provides insights into genome evolution and oil improvement.</title>
        <authorList>
            <person name="Chen X."/>
        </authorList>
    </citation>
    <scope>NUCLEOTIDE SEQUENCE [LARGE SCALE GENOMIC DNA]</scope>
    <source>
        <strain evidence="10">cv. Fuhuasheng</strain>
        <tissue evidence="9">Leaves</tissue>
    </source>
</reference>
<dbReference type="InterPro" id="IPR047192">
    <property type="entry name" value="Euk_RPA1_DBD_C"/>
</dbReference>
<dbReference type="Gene3D" id="2.40.50.140">
    <property type="entry name" value="Nucleic acid-binding proteins"/>
    <property type="match status" value="3"/>
</dbReference>
<dbReference type="InterPro" id="IPR012340">
    <property type="entry name" value="NA-bd_OB-fold"/>
</dbReference>
<evidence type="ECO:0000256" key="3">
    <source>
        <dbReference type="ARBA" id="ARBA00022771"/>
    </source>
</evidence>
<proteinExistence type="inferred from homology"/>
<keyword evidence="10" id="KW-1185">Reference proteome</keyword>
<evidence type="ECO:0000259" key="7">
    <source>
        <dbReference type="Pfam" id="PF02721"/>
    </source>
</evidence>
<sequence length="428" mass="48411">MHASIGEDLISVFESLISKETIYVFTYFRVNNNYGLYRTTSHQFRLFFQERTTVLSSFCDAIPLYGIKLVLFREIMGYSLYHPFLVDVAGVMTGVEGEREYVNNDKLINMMIIHIENDGLKLNIIVLGEMVDRIKGLVASDEQQLPIVIFQFGRNIMYGTRLLINLDVPEALMLRKSVYYREISKYLSVISGKPAYLDEDEVLYSTGKKTIKELRAAADIGFYVVLATILDVEPVPSWWYKSCVFSVKTEANVNEYFCDGCNRDVNNVIYRYKLNLLVFDGTATTNFVVFDKEVAALLGRTCTEMVKELNKKGEASKAPSGFNEFFLDKEFLFKVELETTGWCDSYDVSVIRSDSTSLPSWRDAQGLVKSGVLPASPVNPVQPRGEDKCSVCDESPDPNVKNSPVTKRPVVRCLLDEFNMSGASSVKK</sequence>
<dbReference type="PANTHER" id="PTHR47165:SF4">
    <property type="entry name" value="OS03G0429900 PROTEIN"/>
    <property type="match status" value="1"/>
</dbReference>
<evidence type="ECO:0000256" key="1">
    <source>
        <dbReference type="ARBA" id="ARBA00005690"/>
    </source>
</evidence>
<dbReference type="Pfam" id="PF08646">
    <property type="entry name" value="Rep_fac-A_C"/>
    <property type="match status" value="1"/>
</dbReference>
<dbReference type="STRING" id="3818.A0A445EB23"/>
<evidence type="ECO:0000256" key="5">
    <source>
        <dbReference type="ARBA" id="ARBA00023125"/>
    </source>
</evidence>
<evidence type="ECO:0000259" key="8">
    <source>
        <dbReference type="Pfam" id="PF08646"/>
    </source>
</evidence>
<name>A0A445EB23_ARAHY</name>
<keyword evidence="4" id="KW-0862">Zinc</keyword>
<dbReference type="SUPFAM" id="SSF50249">
    <property type="entry name" value="Nucleic acid-binding proteins"/>
    <property type="match status" value="1"/>
</dbReference>
<dbReference type="AlphaFoldDB" id="A0A445EB23"/>
<protein>
    <recommendedName>
        <fullName evidence="11">Replication factor A C-terminal domain-containing protein</fullName>
    </recommendedName>
</protein>
<organism evidence="9 10">
    <name type="scientific">Arachis hypogaea</name>
    <name type="common">Peanut</name>
    <dbReference type="NCBI Taxonomy" id="3818"/>
    <lineage>
        <taxon>Eukaryota</taxon>
        <taxon>Viridiplantae</taxon>
        <taxon>Streptophyta</taxon>
        <taxon>Embryophyta</taxon>
        <taxon>Tracheophyta</taxon>
        <taxon>Spermatophyta</taxon>
        <taxon>Magnoliopsida</taxon>
        <taxon>eudicotyledons</taxon>
        <taxon>Gunneridae</taxon>
        <taxon>Pentapetalae</taxon>
        <taxon>rosids</taxon>
        <taxon>fabids</taxon>
        <taxon>Fabales</taxon>
        <taxon>Fabaceae</taxon>
        <taxon>Papilionoideae</taxon>
        <taxon>50 kb inversion clade</taxon>
        <taxon>dalbergioids sensu lato</taxon>
        <taxon>Dalbergieae</taxon>
        <taxon>Pterocarpus clade</taxon>
        <taxon>Arachis</taxon>
    </lineage>
</organism>
<comment type="caution">
    <text evidence="9">The sequence shown here is derived from an EMBL/GenBank/DDBJ whole genome shotgun (WGS) entry which is preliminary data.</text>
</comment>
<dbReference type="GO" id="GO:0003677">
    <property type="term" value="F:DNA binding"/>
    <property type="evidence" value="ECO:0007669"/>
    <property type="project" value="UniProtKB-KW"/>
</dbReference>
<feature type="region of interest" description="Disordered" evidence="6">
    <location>
        <begin position="377"/>
        <end position="404"/>
    </location>
</feature>
<keyword evidence="2" id="KW-0479">Metal-binding</keyword>
<evidence type="ECO:0000313" key="9">
    <source>
        <dbReference type="EMBL" id="RYR72736.1"/>
    </source>
</evidence>
<dbReference type="InterPro" id="IPR003871">
    <property type="entry name" value="RFA1B/D_OB_1st"/>
</dbReference>
<dbReference type="InterPro" id="IPR013955">
    <property type="entry name" value="Rep_factor-A_C"/>
</dbReference>
<evidence type="ECO:0000256" key="4">
    <source>
        <dbReference type="ARBA" id="ARBA00022833"/>
    </source>
</evidence>
<dbReference type="Pfam" id="PF02721">
    <property type="entry name" value="DUF223"/>
    <property type="match status" value="1"/>
</dbReference>
<feature type="domain" description="Replication factor A C-terminal" evidence="8">
    <location>
        <begin position="224"/>
        <end position="340"/>
    </location>
</feature>
<keyword evidence="3" id="KW-0863">Zinc-finger</keyword>
<dbReference type="CDD" id="cd04480">
    <property type="entry name" value="RPA1_DBD_A_like"/>
    <property type="match status" value="1"/>
</dbReference>
<comment type="similarity">
    <text evidence="1">Belongs to the replication factor A protein 1 family.</text>
</comment>
<dbReference type="Proteomes" id="UP000289738">
    <property type="component" value="Chromosome A02"/>
</dbReference>
<feature type="domain" description="Replication protein A 70 kDa DNA-binding subunit B/D first OB fold" evidence="7">
    <location>
        <begin position="1"/>
        <end position="55"/>
    </location>
</feature>
<evidence type="ECO:0008006" key="11">
    <source>
        <dbReference type="Google" id="ProtNLM"/>
    </source>
</evidence>
<dbReference type="EMBL" id="SDMP01000002">
    <property type="protein sequence ID" value="RYR72736.1"/>
    <property type="molecule type" value="Genomic_DNA"/>
</dbReference>
<keyword evidence="5" id="KW-0238">DNA-binding</keyword>
<evidence type="ECO:0000313" key="10">
    <source>
        <dbReference type="Proteomes" id="UP000289738"/>
    </source>
</evidence>
<dbReference type="PANTHER" id="PTHR47165">
    <property type="entry name" value="OS03G0429900 PROTEIN"/>
    <property type="match status" value="1"/>
</dbReference>
<gene>
    <name evidence="9" type="ORF">Ahy_A02g006949</name>
</gene>
<evidence type="ECO:0000256" key="6">
    <source>
        <dbReference type="SAM" id="MobiDB-lite"/>
    </source>
</evidence>